<reference evidence="4" key="3">
    <citation type="submission" date="2021-06" db="EMBL/GenBank/DDBJ databases">
        <title>Genomic Description and Analysis of Intracellular Bacteria, Candidatus Berkiella cookevillensis and Candidatus Berkiella aquae.</title>
        <authorList>
            <person name="Kidane D.T."/>
            <person name="Mehari Y.T."/>
            <person name="Rice F.C."/>
            <person name="Arivett B.A."/>
            <person name="Farone A.L."/>
            <person name="Berk S.G."/>
            <person name="Farone M.B."/>
        </authorList>
    </citation>
    <scope>NUCLEOTIDE SEQUENCE</scope>
    <source>
        <strain evidence="4">CC99</strain>
    </source>
</reference>
<dbReference type="CDD" id="cd01127">
    <property type="entry name" value="TrwB_TraG_TraD_VirD4"/>
    <property type="match status" value="1"/>
</dbReference>
<dbReference type="InterPro" id="IPR027417">
    <property type="entry name" value="P-loop_NTPase"/>
</dbReference>
<dbReference type="Gene3D" id="3.40.50.300">
    <property type="entry name" value="P-loop containing nucleotide triphosphate hydrolases"/>
    <property type="match status" value="2"/>
</dbReference>
<sequence length="786" mass="87408">MSEFRGLDSKHEHGASEMARDTRPLGQRAAEFFGNPLYASCIIGSCIATIIMFPECADIVGLFALGEFLFSYTRKVSLPCKMPQTSQLDDYNDCIPGTSKPRKARGITFLGNEKGSMNELWFTNDDMRTHVLIFGSTGSGKTEALVSIAFNSLAQGSGFIYIDGKGDNSLYAKVFGMVRKMGRDDDLLLINFMTGARDVIGAQKSRLSNTMNPFANGSSSMLTQLVVSLMDSGGGGGDGDMWKGRAISFVEALMKILVGMRDEGHILLDANLIRNYFLLEKLEMIVVDRRFPLNEKDSVPLDGMNPAYLDPIDNYIYNLPGYNKAKKGNQAGEVREQHGFITMQLGRTFSSLADTYSHIVRTNLAEVDLKDVVLNRRILVVLLPALEKSPEELSNLGKIIIASLKAMMAAGLGDEVEGSYRDVILRKPTTSPSPYVCIMDEYGYYAVPGFAVVPAQARSLGFSAIFAGQDLPAFQKASKEEAASIGANTNIKICMKMEDPGETWEFFNKTAGETYATSVSGFQINSGSMTNNYLDSKNANIEKRSRIDLLDLRDQREGDAHIFFRSKIIRARMFYANPPPAQKMQVNQYLCIEKPADADMVNLDKRIRRFSQVFNAPQFVMDPPAPNDDINTIAQAMQSYEHLKPFERGIAAVIAILEKEVEKQRHVREEMEQEQSQEFANEVHAFTPVYVPDFAVDIVGEEDMKRFSNPLLLRGRTREALMHIERLAGKTESEAKETAENLINDIIKATYYPPKNVLSHDPEGALDILEQLYDLFSKYAGTGTGE</sequence>
<dbReference type="EMBL" id="LKHV01000001">
    <property type="protein sequence ID" value="KRG20093.1"/>
    <property type="molecule type" value="Genomic_DNA"/>
</dbReference>
<dbReference type="EMBL" id="LKHV02000001">
    <property type="protein sequence ID" value="MCS5708329.1"/>
    <property type="molecule type" value="Genomic_DNA"/>
</dbReference>
<evidence type="ECO:0000259" key="2">
    <source>
        <dbReference type="SMART" id="SM00382"/>
    </source>
</evidence>
<dbReference type="InterPro" id="IPR032689">
    <property type="entry name" value="TraG-D_C"/>
</dbReference>
<dbReference type="PATRIC" id="fig|1590042.3.peg.328"/>
<name>A0A0Q9YHK1_9GAMM</name>
<dbReference type="SUPFAM" id="SSF52540">
    <property type="entry name" value="P-loop containing nucleoside triphosphate hydrolases"/>
    <property type="match status" value="1"/>
</dbReference>
<dbReference type="PANTHER" id="PTHR30121:SF6">
    <property type="entry name" value="SLR6007 PROTEIN"/>
    <property type="match status" value="1"/>
</dbReference>
<proteinExistence type="predicted"/>
<evidence type="ECO:0000313" key="4">
    <source>
        <dbReference type="EMBL" id="MCS5708329.1"/>
    </source>
</evidence>
<dbReference type="OrthoDB" id="7817736at2"/>
<evidence type="ECO:0000256" key="1">
    <source>
        <dbReference type="SAM" id="MobiDB-lite"/>
    </source>
</evidence>
<protein>
    <submittedName>
        <fullName evidence="3">AAA-like domain protein</fullName>
    </submittedName>
    <submittedName>
        <fullName evidence="4">TraM recognition domain-containing protein</fullName>
    </submittedName>
</protein>
<evidence type="ECO:0000313" key="5">
    <source>
        <dbReference type="Proteomes" id="UP000051494"/>
    </source>
</evidence>
<dbReference type="SMART" id="SM00382">
    <property type="entry name" value="AAA"/>
    <property type="match status" value="1"/>
</dbReference>
<dbReference type="RefSeq" id="WP_057622942.1">
    <property type="nucleotide sequence ID" value="NZ_LKHV02000001.1"/>
</dbReference>
<evidence type="ECO:0000313" key="3">
    <source>
        <dbReference type="EMBL" id="KRG20093.1"/>
    </source>
</evidence>
<gene>
    <name evidence="3" type="ORF">CC99x_00314</name>
    <name evidence="4" type="ORF">CC99x_005360</name>
</gene>
<keyword evidence="5" id="KW-1185">Reference proteome</keyword>
<accession>A0A0Q9YHK1</accession>
<dbReference type="Pfam" id="PF12696">
    <property type="entry name" value="TraG-D_C"/>
    <property type="match status" value="1"/>
</dbReference>
<reference evidence="3" key="1">
    <citation type="submission" date="2015-09" db="EMBL/GenBank/DDBJ databases">
        <title>Draft Genome Sequences of Two Novel Amoeba-resistant Intranuclear Bacteria, Candidatus Berkiella cookevillensis and Candidatus Berkiella aquae.</title>
        <authorList>
            <person name="Mehari Y.T."/>
            <person name="Arivett B.A."/>
            <person name="Farone A.L."/>
            <person name="Gunderson J.H."/>
            <person name="Farone M.B."/>
        </authorList>
    </citation>
    <scope>NUCLEOTIDE SEQUENCE [LARGE SCALE GENOMIC DNA]</scope>
    <source>
        <strain evidence="3">CC99</strain>
    </source>
</reference>
<dbReference type="Proteomes" id="UP000051494">
    <property type="component" value="Unassembled WGS sequence"/>
</dbReference>
<reference evidence="4" key="2">
    <citation type="journal article" date="2016" name="Genome Announc.">
        <title>Draft Genome Sequences of Two Novel Amoeba-Resistant Intranuclear Bacteria, 'Candidatus Berkiella cookevillensis' and 'Candidatus Berkiella aquae'.</title>
        <authorList>
            <person name="Mehari Y.T."/>
            <person name="Arivett B.A."/>
            <person name="Farone A.L."/>
            <person name="Gunderson J.H."/>
            <person name="Farone M.B."/>
        </authorList>
    </citation>
    <scope>NUCLEOTIDE SEQUENCE</scope>
    <source>
        <strain evidence="4">CC99</strain>
    </source>
</reference>
<dbReference type="PANTHER" id="PTHR30121">
    <property type="entry name" value="UNCHARACTERIZED PROTEIN YJGR-RELATED"/>
    <property type="match status" value="1"/>
</dbReference>
<dbReference type="AlphaFoldDB" id="A0A0Q9YHK1"/>
<comment type="caution">
    <text evidence="3">The sequence shown here is derived from an EMBL/GenBank/DDBJ whole genome shotgun (WGS) entry which is preliminary data.</text>
</comment>
<feature type="domain" description="AAA+ ATPase" evidence="2">
    <location>
        <begin position="127"/>
        <end position="297"/>
    </location>
</feature>
<organism evidence="3">
    <name type="scientific">Candidatus Berkiella cookevillensis</name>
    <dbReference type="NCBI Taxonomy" id="437022"/>
    <lineage>
        <taxon>Bacteria</taxon>
        <taxon>Pseudomonadati</taxon>
        <taxon>Pseudomonadota</taxon>
        <taxon>Gammaproteobacteria</taxon>
        <taxon>Candidatus Berkiellales</taxon>
        <taxon>Candidatus Berkiellaceae</taxon>
        <taxon>Candidatus Berkiella</taxon>
    </lineage>
</organism>
<dbReference type="InterPro" id="IPR003593">
    <property type="entry name" value="AAA+_ATPase"/>
</dbReference>
<dbReference type="InterPro" id="IPR051162">
    <property type="entry name" value="T4SS_component"/>
</dbReference>
<feature type="region of interest" description="Disordered" evidence="1">
    <location>
        <begin position="1"/>
        <end position="21"/>
    </location>
</feature>
<dbReference type="STRING" id="437022.CC99x_00314"/>